<dbReference type="AlphaFoldDB" id="A0A833QZE5"/>
<dbReference type="Gene3D" id="6.10.140.2220">
    <property type="match status" value="1"/>
</dbReference>
<reference evidence="6" key="1">
    <citation type="submission" date="2020-01" db="EMBL/GenBank/DDBJ databases">
        <title>Genome sequence of Kobresia littledalei, the first chromosome-level genome in the family Cyperaceae.</title>
        <authorList>
            <person name="Qu G."/>
        </authorList>
    </citation>
    <scope>NUCLEOTIDE SEQUENCE</scope>
    <source>
        <strain evidence="6">C.B.Clarke</strain>
        <tissue evidence="6">Leaf</tissue>
    </source>
</reference>
<dbReference type="InterPro" id="IPR011990">
    <property type="entry name" value="TPR-like_helical_dom_sf"/>
</dbReference>
<gene>
    <name evidence="6" type="ORF">FCM35_KLT04958</name>
</gene>
<organism evidence="6 7">
    <name type="scientific">Carex littledalei</name>
    <dbReference type="NCBI Taxonomy" id="544730"/>
    <lineage>
        <taxon>Eukaryota</taxon>
        <taxon>Viridiplantae</taxon>
        <taxon>Streptophyta</taxon>
        <taxon>Embryophyta</taxon>
        <taxon>Tracheophyta</taxon>
        <taxon>Spermatophyta</taxon>
        <taxon>Magnoliopsida</taxon>
        <taxon>Liliopsida</taxon>
        <taxon>Poales</taxon>
        <taxon>Cyperaceae</taxon>
        <taxon>Cyperoideae</taxon>
        <taxon>Cariceae</taxon>
        <taxon>Carex</taxon>
        <taxon>Carex subgen. Euthyceras</taxon>
    </lineage>
</organism>
<dbReference type="Pfam" id="PF01753">
    <property type="entry name" value="zf-MYND"/>
    <property type="match status" value="1"/>
</dbReference>
<accession>A0A833QZE5</accession>
<dbReference type="GO" id="GO:0008270">
    <property type="term" value="F:zinc ion binding"/>
    <property type="evidence" value="ECO:0007669"/>
    <property type="project" value="UniProtKB-KW"/>
</dbReference>
<keyword evidence="1" id="KW-0479">Metal-binding</keyword>
<dbReference type="Gene3D" id="1.25.40.10">
    <property type="entry name" value="Tetratricopeptide repeat domain"/>
    <property type="match status" value="1"/>
</dbReference>
<dbReference type="InterPro" id="IPR057136">
    <property type="entry name" value="At2g35280_TPR_dom"/>
</dbReference>
<evidence type="ECO:0000256" key="3">
    <source>
        <dbReference type="ARBA" id="ARBA00022833"/>
    </source>
</evidence>
<dbReference type="PANTHER" id="PTHR46758:SF2">
    <property type="entry name" value="OJ1485_B09.11 PROTEIN"/>
    <property type="match status" value="1"/>
</dbReference>
<evidence type="ECO:0000259" key="5">
    <source>
        <dbReference type="PROSITE" id="PS50865"/>
    </source>
</evidence>
<dbReference type="SUPFAM" id="SSF81901">
    <property type="entry name" value="HCP-like"/>
    <property type="match status" value="1"/>
</dbReference>
<dbReference type="PANTHER" id="PTHR46758">
    <property type="entry name" value="MYND DOMAIN-CONTAINING"/>
    <property type="match status" value="1"/>
</dbReference>
<keyword evidence="3" id="KW-0862">Zinc</keyword>
<dbReference type="OrthoDB" id="592089at2759"/>
<evidence type="ECO:0000256" key="1">
    <source>
        <dbReference type="ARBA" id="ARBA00022723"/>
    </source>
</evidence>
<proteinExistence type="predicted"/>
<evidence type="ECO:0000313" key="6">
    <source>
        <dbReference type="EMBL" id="KAF3329627.1"/>
    </source>
</evidence>
<name>A0A833QZE5_9POAL</name>
<keyword evidence="2 4" id="KW-0863">Zinc-finger</keyword>
<comment type="caution">
    <text evidence="6">The sequence shown here is derived from an EMBL/GenBank/DDBJ whole genome shotgun (WGS) entry which is preliminary data.</text>
</comment>
<sequence length="312" mass="35350">MKRVANTVKPSRDEKRIRFSDAIGRNWFDALSDDLVISILSKISASAKSPSDLIGVMSSCKRMKILGMDLVVLKNASCYAISIPARSWCDQAHQFLCHCIDAGNMEASYILGMIEFYCLGHYARGVDLLARAAQASHPEALYSLAIILFIGSGDISGPDYHHNLDDPAALCAKSSMLGHRDAITEIGHCLWRCANMPHPPDWFHSLLIDEDEIEENGMELEEDVGNTKLSMYHEKQAHPANLFLVEWWRLSDVKSKRESDGLELCSRLCGRRETRSNEFYRCRCNKEFYCSHACQDVHWETEHHATCHLNNE</sequence>
<feature type="domain" description="MYND-type" evidence="5">
    <location>
        <begin position="266"/>
        <end position="307"/>
    </location>
</feature>
<dbReference type="Pfam" id="PF23310">
    <property type="entry name" value="TPR_27"/>
    <property type="match status" value="1"/>
</dbReference>
<dbReference type="InterPro" id="IPR044508">
    <property type="entry name" value="At5g50450/At1g67340-like"/>
</dbReference>
<dbReference type="SUPFAM" id="SSF144232">
    <property type="entry name" value="HIT/MYND zinc finger-like"/>
    <property type="match status" value="1"/>
</dbReference>
<evidence type="ECO:0000256" key="4">
    <source>
        <dbReference type="PROSITE-ProRule" id="PRU00134"/>
    </source>
</evidence>
<evidence type="ECO:0000256" key="2">
    <source>
        <dbReference type="ARBA" id="ARBA00022771"/>
    </source>
</evidence>
<evidence type="ECO:0000313" key="7">
    <source>
        <dbReference type="Proteomes" id="UP000623129"/>
    </source>
</evidence>
<dbReference type="Proteomes" id="UP000623129">
    <property type="component" value="Unassembled WGS sequence"/>
</dbReference>
<dbReference type="EMBL" id="SWLB01000014">
    <property type="protein sequence ID" value="KAF3329627.1"/>
    <property type="molecule type" value="Genomic_DNA"/>
</dbReference>
<dbReference type="InterPro" id="IPR002893">
    <property type="entry name" value="Znf_MYND"/>
</dbReference>
<protein>
    <submittedName>
        <fullName evidence="6">F-box protein</fullName>
    </submittedName>
</protein>
<keyword evidence="7" id="KW-1185">Reference proteome</keyword>
<dbReference type="PROSITE" id="PS50865">
    <property type="entry name" value="ZF_MYND_2"/>
    <property type="match status" value="1"/>
</dbReference>